<keyword evidence="3" id="KW-1185">Reference proteome</keyword>
<dbReference type="Proteomes" id="UP000828390">
    <property type="component" value="Unassembled WGS sequence"/>
</dbReference>
<protein>
    <submittedName>
        <fullName evidence="2">Uncharacterized protein</fullName>
    </submittedName>
</protein>
<proteinExistence type="predicted"/>
<feature type="region of interest" description="Disordered" evidence="1">
    <location>
        <begin position="46"/>
        <end position="77"/>
    </location>
</feature>
<feature type="compositionally biased region" description="Basic and acidic residues" evidence="1">
    <location>
        <begin position="48"/>
        <end position="77"/>
    </location>
</feature>
<dbReference type="EMBL" id="JAIWYP010000003">
    <property type="protein sequence ID" value="KAH3849615.1"/>
    <property type="molecule type" value="Genomic_DNA"/>
</dbReference>
<comment type="caution">
    <text evidence="2">The sequence shown here is derived from an EMBL/GenBank/DDBJ whole genome shotgun (WGS) entry which is preliminary data.</text>
</comment>
<name>A0A9D4R192_DREPO</name>
<reference evidence="2" key="2">
    <citation type="submission" date="2020-11" db="EMBL/GenBank/DDBJ databases">
        <authorList>
            <person name="McCartney M.A."/>
            <person name="Auch B."/>
            <person name="Kono T."/>
            <person name="Mallez S."/>
            <person name="Becker A."/>
            <person name="Gohl D.M."/>
            <person name="Silverstein K.A.T."/>
            <person name="Koren S."/>
            <person name="Bechman K.B."/>
            <person name="Herman A."/>
            <person name="Abrahante J.E."/>
            <person name="Garbe J."/>
        </authorList>
    </citation>
    <scope>NUCLEOTIDE SEQUENCE</scope>
    <source>
        <strain evidence="2">Duluth1</strain>
        <tissue evidence="2">Whole animal</tissue>
    </source>
</reference>
<accession>A0A9D4R192</accession>
<sequence length="77" mass="8908">MPILGSYSHIHKDLISADAHQNIEDRRAKTARFNISRTLAATLQEQEEYTKENRSVKRSIRAEQRNDLETPATEAER</sequence>
<evidence type="ECO:0000313" key="3">
    <source>
        <dbReference type="Proteomes" id="UP000828390"/>
    </source>
</evidence>
<organism evidence="2 3">
    <name type="scientific">Dreissena polymorpha</name>
    <name type="common">Zebra mussel</name>
    <name type="synonym">Mytilus polymorpha</name>
    <dbReference type="NCBI Taxonomy" id="45954"/>
    <lineage>
        <taxon>Eukaryota</taxon>
        <taxon>Metazoa</taxon>
        <taxon>Spiralia</taxon>
        <taxon>Lophotrochozoa</taxon>
        <taxon>Mollusca</taxon>
        <taxon>Bivalvia</taxon>
        <taxon>Autobranchia</taxon>
        <taxon>Heteroconchia</taxon>
        <taxon>Euheterodonta</taxon>
        <taxon>Imparidentia</taxon>
        <taxon>Neoheterodontei</taxon>
        <taxon>Myida</taxon>
        <taxon>Dreissenoidea</taxon>
        <taxon>Dreissenidae</taxon>
        <taxon>Dreissena</taxon>
    </lineage>
</organism>
<gene>
    <name evidence="2" type="ORF">DPMN_092018</name>
</gene>
<reference evidence="2" key="1">
    <citation type="journal article" date="2019" name="bioRxiv">
        <title>The Genome of the Zebra Mussel, Dreissena polymorpha: A Resource for Invasive Species Research.</title>
        <authorList>
            <person name="McCartney M.A."/>
            <person name="Auch B."/>
            <person name="Kono T."/>
            <person name="Mallez S."/>
            <person name="Zhang Y."/>
            <person name="Obille A."/>
            <person name="Becker A."/>
            <person name="Abrahante J.E."/>
            <person name="Garbe J."/>
            <person name="Badalamenti J.P."/>
            <person name="Herman A."/>
            <person name="Mangelson H."/>
            <person name="Liachko I."/>
            <person name="Sullivan S."/>
            <person name="Sone E.D."/>
            <person name="Koren S."/>
            <person name="Silverstein K.A.T."/>
            <person name="Beckman K.B."/>
            <person name="Gohl D.M."/>
        </authorList>
    </citation>
    <scope>NUCLEOTIDE SEQUENCE</scope>
    <source>
        <strain evidence="2">Duluth1</strain>
        <tissue evidence="2">Whole animal</tissue>
    </source>
</reference>
<evidence type="ECO:0000313" key="2">
    <source>
        <dbReference type="EMBL" id="KAH3849615.1"/>
    </source>
</evidence>
<evidence type="ECO:0000256" key="1">
    <source>
        <dbReference type="SAM" id="MobiDB-lite"/>
    </source>
</evidence>
<dbReference type="AlphaFoldDB" id="A0A9D4R192"/>